<keyword evidence="2" id="KW-1185">Reference proteome</keyword>
<comment type="caution">
    <text evidence="1">The sequence shown here is derived from an EMBL/GenBank/DDBJ whole genome shotgun (WGS) entry which is preliminary data.</text>
</comment>
<dbReference type="InterPro" id="IPR009772">
    <property type="entry name" value="CDC123"/>
</dbReference>
<organism evidence="1 2">
    <name type="scientific">Reticulomyxa filosa</name>
    <dbReference type="NCBI Taxonomy" id="46433"/>
    <lineage>
        <taxon>Eukaryota</taxon>
        <taxon>Sar</taxon>
        <taxon>Rhizaria</taxon>
        <taxon>Retaria</taxon>
        <taxon>Foraminifera</taxon>
        <taxon>Monothalamids</taxon>
        <taxon>Reticulomyxidae</taxon>
        <taxon>Reticulomyxa</taxon>
    </lineage>
</organism>
<name>X6P8Z3_RETFI</name>
<evidence type="ECO:0000313" key="1">
    <source>
        <dbReference type="EMBL" id="ETO34583.1"/>
    </source>
</evidence>
<dbReference type="Pfam" id="PF07065">
    <property type="entry name" value="D123"/>
    <property type="match status" value="1"/>
</dbReference>
<proteinExistence type="predicted"/>
<protein>
    <recommendedName>
        <fullName evidence="3">Cell division cycle protein 123</fullName>
    </recommendedName>
</protein>
<dbReference type="Proteomes" id="UP000023152">
    <property type="component" value="Unassembled WGS sequence"/>
</dbReference>
<dbReference type="EMBL" id="ASPP01002444">
    <property type="protein sequence ID" value="ETO34583.1"/>
    <property type="molecule type" value="Genomic_DNA"/>
</dbReference>
<evidence type="ECO:0008006" key="3">
    <source>
        <dbReference type="Google" id="ProtNLM"/>
    </source>
</evidence>
<dbReference type="AlphaFoldDB" id="X6P8Z3"/>
<evidence type="ECO:0000313" key="2">
    <source>
        <dbReference type="Proteomes" id="UP000023152"/>
    </source>
</evidence>
<sequence length="420" mass="49686">MQENEPTKFTSKFLLTDEEILRRGVPENLVASYRAFQYNEAYSISQWIGNDELRKHTFDTCVLPVSLEESKHLLIYFRYIQHSQMSKRTTSEWIEDYKKTQESVDKYVSQVKSKIDTCLQTKQKVWKDGFFAKFNSRSPKDVFICEGQNPRLKQMYWEKLDDYLFSQLQQTTPKNDYVDSNEDKEEKKYHTDSKVWLFKNLEEVIKEIIQGQRHLISSTNAVLAYFHLITEEMCLHSSNDLINMFAKSFRCLEDLQKSVSLGAYMPDAENVISIVECLSQYYSSLYFPQLCRDKEQIGKEILEFFQTHIESQLRAGHESYVIDFLRLETGPNAIKIYVIELNPFYAQTGAALFNWKQHRELFMNGPFEFRVRTEPNEKCDEYLHQSWKISLDEYRNSEKTAKPQSTDNTNNNFCQKCNIL</sequence>
<dbReference type="OrthoDB" id="10258212at2759"/>
<gene>
    <name evidence="1" type="ORF">RFI_02506</name>
</gene>
<reference evidence="1 2" key="1">
    <citation type="journal article" date="2013" name="Curr. Biol.">
        <title>The Genome of the Foraminiferan Reticulomyxa filosa.</title>
        <authorList>
            <person name="Glockner G."/>
            <person name="Hulsmann N."/>
            <person name="Schleicher M."/>
            <person name="Noegel A.A."/>
            <person name="Eichinger L."/>
            <person name="Gallinger C."/>
            <person name="Pawlowski J."/>
            <person name="Sierra R."/>
            <person name="Euteneuer U."/>
            <person name="Pillet L."/>
            <person name="Moustafa A."/>
            <person name="Platzer M."/>
            <person name="Groth M."/>
            <person name="Szafranski K."/>
            <person name="Schliwa M."/>
        </authorList>
    </citation>
    <scope>NUCLEOTIDE SEQUENCE [LARGE SCALE GENOMIC DNA]</scope>
</reference>
<accession>X6P8Z3</accession>